<dbReference type="PANTHER" id="PTHR26379">
    <property type="entry name" value="BTB/POZ AND MATH DOMAIN-CONTAINING PROTEIN 1"/>
    <property type="match status" value="1"/>
</dbReference>
<dbReference type="InterPro" id="IPR056423">
    <property type="entry name" value="BACK_BPM_SPOP"/>
</dbReference>
<dbReference type="Proteomes" id="UP000298652">
    <property type="component" value="Chromosome 7"/>
</dbReference>
<accession>A0A4U6TUX9</accession>
<dbReference type="InterPro" id="IPR011333">
    <property type="entry name" value="SKP1/BTB/POZ_sf"/>
</dbReference>
<name>A0A4U6TUX9_SETVI</name>
<dbReference type="PANTHER" id="PTHR26379:SF486">
    <property type="entry name" value="OS04G0625500 PROTEIN"/>
    <property type="match status" value="1"/>
</dbReference>
<sequence>MAYVSASSSQLLPETSSRCVAEGITSTHSFEVVNFSLLDGMGTGNFISSSTFSVGGCDWTIRLFPDGSAAQNSKGGAVSAFLCLQGGAAGTRVKFIMHLLGKGSQSWSSGYRAHAFASVGEECGWTNFVDKSRLRWLLFGNNNCFTVRCVLTVIKDPRMQNVVVPEPNLRQDFKRMMEEGKGKDVMVHVDNQLFWCHRCVLAARSPVFNAELFGPMKNAQSVEIHGMKNKCTGDQPIIVIGDMKADIFRALLHFLYTDSLPDHQCDDDKNAVMQHLLVAADRYGVDRLKLMCEEELCRSVDMQSVASTLAIAEQHQCVQLKDACVRLIVSPGVLGAIMKTDDFKHLAASCPSVIKEIEEKMGSTLRIQ</sequence>
<feature type="domain" description="MATH" evidence="4">
    <location>
        <begin position="25"/>
        <end position="151"/>
    </location>
</feature>
<dbReference type="SUPFAM" id="SSF54695">
    <property type="entry name" value="POZ domain"/>
    <property type="match status" value="1"/>
</dbReference>
<dbReference type="SUPFAM" id="SSF49599">
    <property type="entry name" value="TRAF domain-like"/>
    <property type="match status" value="1"/>
</dbReference>
<dbReference type="InterPro" id="IPR008974">
    <property type="entry name" value="TRAF-like"/>
</dbReference>
<keyword evidence="6" id="KW-1185">Reference proteome</keyword>
<evidence type="ECO:0000256" key="1">
    <source>
        <dbReference type="ARBA" id="ARBA00004906"/>
    </source>
</evidence>
<feature type="domain" description="BTB" evidence="3">
    <location>
        <begin position="183"/>
        <end position="264"/>
    </location>
</feature>
<dbReference type="SMART" id="SM00225">
    <property type="entry name" value="BTB"/>
    <property type="match status" value="1"/>
</dbReference>
<evidence type="ECO:0000259" key="3">
    <source>
        <dbReference type="PROSITE" id="PS50097"/>
    </source>
</evidence>
<dbReference type="InterPro" id="IPR002083">
    <property type="entry name" value="MATH/TRAF_dom"/>
</dbReference>
<comment type="pathway">
    <text evidence="1">Protein modification; protein ubiquitination.</text>
</comment>
<dbReference type="Pfam" id="PF22486">
    <property type="entry name" value="MATH_2"/>
    <property type="match status" value="1"/>
</dbReference>
<dbReference type="InterPro" id="IPR045005">
    <property type="entry name" value="BPM1-6"/>
</dbReference>
<comment type="similarity">
    <text evidence="2">Belongs to the Tdpoz family.</text>
</comment>
<dbReference type="SMART" id="SM00061">
    <property type="entry name" value="MATH"/>
    <property type="match status" value="1"/>
</dbReference>
<dbReference type="Pfam" id="PF00651">
    <property type="entry name" value="BTB"/>
    <property type="match status" value="1"/>
</dbReference>
<proteinExistence type="inferred from homology"/>
<dbReference type="EMBL" id="CM016558">
    <property type="protein sequence ID" value="TKW06700.1"/>
    <property type="molecule type" value="Genomic_DNA"/>
</dbReference>
<dbReference type="Gene3D" id="3.30.710.10">
    <property type="entry name" value="Potassium Channel Kv1.1, Chain A"/>
    <property type="match status" value="1"/>
</dbReference>
<protein>
    <recommendedName>
        <fullName evidence="7">BTB domain-containing protein</fullName>
    </recommendedName>
</protein>
<dbReference type="InterPro" id="IPR000210">
    <property type="entry name" value="BTB/POZ_dom"/>
</dbReference>
<dbReference type="Pfam" id="PF24570">
    <property type="entry name" value="BACK_BPM_SPOP"/>
    <property type="match status" value="1"/>
</dbReference>
<dbReference type="Gramene" id="TKW06700">
    <property type="protein sequence ID" value="TKW06700"/>
    <property type="gene ID" value="SEVIR_7G257000v2"/>
</dbReference>
<gene>
    <name evidence="5" type="ORF">SEVIR_7G257000v2</name>
</gene>
<evidence type="ECO:0008006" key="7">
    <source>
        <dbReference type="Google" id="ProtNLM"/>
    </source>
</evidence>
<dbReference type="PROSITE" id="PS50097">
    <property type="entry name" value="BTB"/>
    <property type="match status" value="1"/>
</dbReference>
<dbReference type="Gene3D" id="1.25.40.420">
    <property type="match status" value="1"/>
</dbReference>
<dbReference type="GO" id="GO:0016567">
    <property type="term" value="P:protein ubiquitination"/>
    <property type="evidence" value="ECO:0007669"/>
    <property type="project" value="InterPro"/>
</dbReference>
<evidence type="ECO:0000259" key="4">
    <source>
        <dbReference type="PROSITE" id="PS50144"/>
    </source>
</evidence>
<reference evidence="5" key="1">
    <citation type="submission" date="2019-03" db="EMBL/GenBank/DDBJ databases">
        <title>WGS assembly of Setaria viridis.</title>
        <authorList>
            <person name="Huang P."/>
            <person name="Jenkins J."/>
            <person name="Grimwood J."/>
            <person name="Barry K."/>
            <person name="Healey A."/>
            <person name="Mamidi S."/>
            <person name="Sreedasyam A."/>
            <person name="Shu S."/>
            <person name="Feldman M."/>
            <person name="Wu J."/>
            <person name="Yu Y."/>
            <person name="Chen C."/>
            <person name="Johnson J."/>
            <person name="Rokhsar D."/>
            <person name="Baxter I."/>
            <person name="Schmutz J."/>
            <person name="Brutnell T."/>
            <person name="Kellogg E."/>
        </authorList>
    </citation>
    <scope>NUCLEOTIDE SEQUENCE [LARGE SCALE GENOMIC DNA]</scope>
</reference>
<evidence type="ECO:0000256" key="2">
    <source>
        <dbReference type="ARBA" id="ARBA00010846"/>
    </source>
</evidence>
<dbReference type="CDD" id="cd00121">
    <property type="entry name" value="MATH"/>
    <property type="match status" value="1"/>
</dbReference>
<organism evidence="5 6">
    <name type="scientific">Setaria viridis</name>
    <name type="common">Green bristlegrass</name>
    <name type="synonym">Setaria italica subsp. viridis</name>
    <dbReference type="NCBI Taxonomy" id="4556"/>
    <lineage>
        <taxon>Eukaryota</taxon>
        <taxon>Viridiplantae</taxon>
        <taxon>Streptophyta</taxon>
        <taxon>Embryophyta</taxon>
        <taxon>Tracheophyta</taxon>
        <taxon>Spermatophyta</taxon>
        <taxon>Magnoliopsida</taxon>
        <taxon>Liliopsida</taxon>
        <taxon>Poales</taxon>
        <taxon>Poaceae</taxon>
        <taxon>PACMAD clade</taxon>
        <taxon>Panicoideae</taxon>
        <taxon>Panicodae</taxon>
        <taxon>Paniceae</taxon>
        <taxon>Cenchrinae</taxon>
        <taxon>Setaria</taxon>
    </lineage>
</organism>
<dbReference type="PROSITE" id="PS50144">
    <property type="entry name" value="MATH"/>
    <property type="match status" value="1"/>
</dbReference>
<dbReference type="AlphaFoldDB" id="A0A4U6TUX9"/>
<evidence type="ECO:0000313" key="6">
    <source>
        <dbReference type="Proteomes" id="UP000298652"/>
    </source>
</evidence>
<evidence type="ECO:0000313" key="5">
    <source>
        <dbReference type="EMBL" id="TKW06700.1"/>
    </source>
</evidence>
<dbReference type="Gene3D" id="2.60.210.10">
    <property type="entry name" value="Apoptosis, Tumor Necrosis Factor Receptor Associated Protein 2, Chain A"/>
    <property type="match status" value="1"/>
</dbReference>
<dbReference type="OMA" id="WSRCSTE"/>